<protein>
    <submittedName>
        <fullName evidence="1">Uncharacterized protein</fullName>
    </submittedName>
</protein>
<sequence length="129" mass="13730">MSNASNSAIQWDFCIHINSPVSILFFTTRSHFDHSKQQSNLFKLSLFKLFSIFEMSRAQVQKRSPGGGCIVMKSPGGGCVVMKSPLPNGCVVTRTPGAGCDIMKRSPGGGCVLMKSPGGGCVVMNTADI</sequence>
<dbReference type="Proteomes" id="UP000191500">
    <property type="component" value="Unassembled WGS sequence"/>
</dbReference>
<evidence type="ECO:0000313" key="1">
    <source>
        <dbReference type="EMBL" id="OQE44106.1"/>
    </source>
</evidence>
<organism evidence="1 2">
    <name type="scientific">Penicillium coprophilum</name>
    <dbReference type="NCBI Taxonomy" id="36646"/>
    <lineage>
        <taxon>Eukaryota</taxon>
        <taxon>Fungi</taxon>
        <taxon>Dikarya</taxon>
        <taxon>Ascomycota</taxon>
        <taxon>Pezizomycotina</taxon>
        <taxon>Eurotiomycetes</taxon>
        <taxon>Eurotiomycetidae</taxon>
        <taxon>Eurotiales</taxon>
        <taxon>Aspergillaceae</taxon>
        <taxon>Penicillium</taxon>
    </lineage>
</organism>
<dbReference type="AlphaFoldDB" id="A0A1V6V0D3"/>
<comment type="caution">
    <text evidence="1">The sequence shown here is derived from an EMBL/GenBank/DDBJ whole genome shotgun (WGS) entry which is preliminary data.</text>
</comment>
<dbReference type="EMBL" id="MDDG01000002">
    <property type="protein sequence ID" value="OQE44106.1"/>
    <property type="molecule type" value="Genomic_DNA"/>
</dbReference>
<proteinExistence type="predicted"/>
<name>A0A1V6V0D3_9EURO</name>
<gene>
    <name evidence="1" type="ORF">PENCOP_c002G04017</name>
</gene>
<evidence type="ECO:0000313" key="2">
    <source>
        <dbReference type="Proteomes" id="UP000191500"/>
    </source>
</evidence>
<keyword evidence="2" id="KW-1185">Reference proteome</keyword>
<reference evidence="2" key="1">
    <citation type="journal article" date="2017" name="Nat. Microbiol.">
        <title>Global analysis of biosynthetic gene clusters reveals vast potential of secondary metabolite production in Penicillium species.</title>
        <authorList>
            <person name="Nielsen J.C."/>
            <person name="Grijseels S."/>
            <person name="Prigent S."/>
            <person name="Ji B."/>
            <person name="Dainat J."/>
            <person name="Nielsen K.F."/>
            <person name="Frisvad J.C."/>
            <person name="Workman M."/>
            <person name="Nielsen J."/>
        </authorList>
    </citation>
    <scope>NUCLEOTIDE SEQUENCE [LARGE SCALE GENOMIC DNA]</scope>
    <source>
        <strain evidence="2">IBT 31321</strain>
    </source>
</reference>
<accession>A0A1V6V0D3</accession>